<accession>A0ABW3UEC7</accession>
<dbReference type="CDD" id="cd02516">
    <property type="entry name" value="CDP-ME_synthetase"/>
    <property type="match status" value="1"/>
</dbReference>
<dbReference type="HAMAP" id="MF_00108">
    <property type="entry name" value="IspD"/>
    <property type="match status" value="1"/>
</dbReference>
<feature type="site" description="Transition state stabilizer" evidence="7">
    <location>
        <position position="33"/>
    </location>
</feature>
<name>A0ABW3UEC7_9GAMM</name>
<dbReference type="Gene3D" id="3.90.550.10">
    <property type="entry name" value="Spore Coat Polysaccharide Biosynthesis Protein SpsA, Chain A"/>
    <property type="match status" value="1"/>
</dbReference>
<keyword evidence="6 7" id="KW-0414">Isoprene biosynthesis</keyword>
<evidence type="ECO:0000256" key="4">
    <source>
        <dbReference type="ARBA" id="ARBA00022679"/>
    </source>
</evidence>
<feature type="site" description="Positions MEP for the nucleophilic attack" evidence="7">
    <location>
        <position position="230"/>
    </location>
</feature>
<keyword evidence="9" id="KW-1185">Reference proteome</keyword>
<evidence type="ECO:0000313" key="9">
    <source>
        <dbReference type="Proteomes" id="UP001597264"/>
    </source>
</evidence>
<dbReference type="InterPro" id="IPR018294">
    <property type="entry name" value="ISPD_synthase_CS"/>
</dbReference>
<dbReference type="NCBIfam" id="TIGR00453">
    <property type="entry name" value="ispD"/>
    <property type="match status" value="1"/>
</dbReference>
<dbReference type="RefSeq" id="WP_230434874.1">
    <property type="nucleotide sequence ID" value="NZ_CP087715.1"/>
</dbReference>
<dbReference type="Pfam" id="PF01128">
    <property type="entry name" value="IspD"/>
    <property type="match status" value="1"/>
</dbReference>
<dbReference type="InterPro" id="IPR050088">
    <property type="entry name" value="IspD/TarI_cytidylyltransf_bact"/>
</dbReference>
<comment type="function">
    <text evidence="7">Catalyzes the formation of 4-diphosphocytidyl-2-C-methyl-D-erythritol from CTP and 2-C-methyl-D-erythritol 4-phosphate (MEP).</text>
</comment>
<evidence type="ECO:0000256" key="1">
    <source>
        <dbReference type="ARBA" id="ARBA00001282"/>
    </source>
</evidence>
<dbReference type="InterPro" id="IPR034683">
    <property type="entry name" value="IspD/TarI"/>
</dbReference>
<dbReference type="GO" id="GO:0050518">
    <property type="term" value="F:2-C-methyl-D-erythritol 4-phosphate cytidylyltransferase activity"/>
    <property type="evidence" value="ECO:0007669"/>
    <property type="project" value="UniProtKB-EC"/>
</dbReference>
<comment type="caution">
    <text evidence="8">The sequence shown here is derived from an EMBL/GenBank/DDBJ whole genome shotgun (WGS) entry which is preliminary data.</text>
</comment>
<evidence type="ECO:0000256" key="6">
    <source>
        <dbReference type="ARBA" id="ARBA00023229"/>
    </source>
</evidence>
<evidence type="ECO:0000256" key="3">
    <source>
        <dbReference type="ARBA" id="ARBA00009789"/>
    </source>
</evidence>
<organism evidence="8 9">
    <name type="scientific">Microbulbifer celer</name>
    <dbReference type="NCBI Taxonomy" id="435905"/>
    <lineage>
        <taxon>Bacteria</taxon>
        <taxon>Pseudomonadati</taxon>
        <taxon>Pseudomonadota</taxon>
        <taxon>Gammaproteobacteria</taxon>
        <taxon>Cellvibrionales</taxon>
        <taxon>Microbulbiferaceae</taxon>
        <taxon>Microbulbifer</taxon>
    </lineage>
</organism>
<dbReference type="EMBL" id="JBHTLR010000029">
    <property type="protein sequence ID" value="MFD1218206.1"/>
    <property type="molecule type" value="Genomic_DNA"/>
</dbReference>
<feature type="site" description="Transition state stabilizer" evidence="7">
    <location>
        <position position="40"/>
    </location>
</feature>
<sequence>MTASDAQPPEVNAPKPATAPYWVIVPAAGAGKRMGTAQPKQYLPLADKPLIAHTLQNILGWPNVTGIIVAIAADDRQFQSLAEAADPRVHTVTGGSERADSVLAALDFLSAQQPPETTVLVHDAARPLVEHGDIVRLLEAASMALLAQPASDTVKQAEPVAGGQSLVRQTLPRSEIWLAQTPQKAPLGRLRDCLARGLKENPAAITDEASALELAGHHPQLVPACRSNFKVTHPADLILAEALLRHRNSPAQQGPSQSQPGTDE</sequence>
<evidence type="ECO:0000313" key="8">
    <source>
        <dbReference type="EMBL" id="MFD1218206.1"/>
    </source>
</evidence>
<comment type="similarity">
    <text evidence="3 7">Belongs to the IspD/TarI cytidylyltransferase family. IspD subfamily.</text>
</comment>
<dbReference type="InterPro" id="IPR029044">
    <property type="entry name" value="Nucleotide-diphossugar_trans"/>
</dbReference>
<evidence type="ECO:0000256" key="2">
    <source>
        <dbReference type="ARBA" id="ARBA00004787"/>
    </source>
</evidence>
<proteinExistence type="inferred from homology"/>
<dbReference type="Proteomes" id="UP001597264">
    <property type="component" value="Unassembled WGS sequence"/>
</dbReference>
<dbReference type="PROSITE" id="PS01295">
    <property type="entry name" value="ISPD"/>
    <property type="match status" value="1"/>
</dbReference>
<evidence type="ECO:0000256" key="7">
    <source>
        <dbReference type="HAMAP-Rule" id="MF_00108"/>
    </source>
</evidence>
<gene>
    <name evidence="7 8" type="primary">ispD</name>
    <name evidence="8" type="ORF">ACFQ2X_16515</name>
</gene>
<evidence type="ECO:0000256" key="5">
    <source>
        <dbReference type="ARBA" id="ARBA00022695"/>
    </source>
</evidence>
<dbReference type="SUPFAM" id="SSF53448">
    <property type="entry name" value="Nucleotide-diphospho-sugar transferases"/>
    <property type="match status" value="1"/>
</dbReference>
<comment type="catalytic activity">
    <reaction evidence="1 7">
        <text>2-C-methyl-D-erythritol 4-phosphate + CTP + H(+) = 4-CDP-2-C-methyl-D-erythritol + diphosphate</text>
        <dbReference type="Rhea" id="RHEA:13429"/>
        <dbReference type="ChEBI" id="CHEBI:15378"/>
        <dbReference type="ChEBI" id="CHEBI:33019"/>
        <dbReference type="ChEBI" id="CHEBI:37563"/>
        <dbReference type="ChEBI" id="CHEBI:57823"/>
        <dbReference type="ChEBI" id="CHEBI:58262"/>
        <dbReference type="EC" id="2.7.7.60"/>
    </reaction>
</comment>
<dbReference type="EC" id="2.7.7.60" evidence="7"/>
<dbReference type="PANTHER" id="PTHR32125:SF4">
    <property type="entry name" value="2-C-METHYL-D-ERYTHRITOL 4-PHOSPHATE CYTIDYLYLTRANSFERASE, CHLOROPLASTIC"/>
    <property type="match status" value="1"/>
</dbReference>
<protein>
    <recommendedName>
        <fullName evidence="7">2-C-methyl-D-erythritol 4-phosphate cytidylyltransferase</fullName>
        <ecNumber evidence="7">2.7.7.60</ecNumber>
    </recommendedName>
    <alternativeName>
        <fullName evidence="7">4-diphosphocytidyl-2C-methyl-D-erythritol synthase</fullName>
    </alternativeName>
    <alternativeName>
        <fullName evidence="7">MEP cytidylyltransferase</fullName>
        <shortName evidence="7">MCT</shortName>
    </alternativeName>
</protein>
<dbReference type="PANTHER" id="PTHR32125">
    <property type="entry name" value="2-C-METHYL-D-ERYTHRITOL 4-PHOSPHATE CYTIDYLYLTRANSFERASE, CHLOROPLASTIC"/>
    <property type="match status" value="1"/>
</dbReference>
<keyword evidence="5 7" id="KW-0548">Nucleotidyltransferase</keyword>
<feature type="site" description="Positions MEP for the nucleophilic attack" evidence="7">
    <location>
        <position position="173"/>
    </location>
</feature>
<dbReference type="InterPro" id="IPR001228">
    <property type="entry name" value="IspD"/>
</dbReference>
<reference evidence="9" key="1">
    <citation type="journal article" date="2019" name="Int. J. Syst. Evol. Microbiol.">
        <title>The Global Catalogue of Microorganisms (GCM) 10K type strain sequencing project: providing services to taxonomists for standard genome sequencing and annotation.</title>
        <authorList>
            <consortium name="The Broad Institute Genomics Platform"/>
            <consortium name="The Broad Institute Genome Sequencing Center for Infectious Disease"/>
            <person name="Wu L."/>
            <person name="Ma J."/>
        </authorList>
    </citation>
    <scope>NUCLEOTIDE SEQUENCE [LARGE SCALE GENOMIC DNA]</scope>
    <source>
        <strain evidence="9">CCUG 54356</strain>
    </source>
</reference>
<comment type="pathway">
    <text evidence="2 7">Isoprenoid biosynthesis; isopentenyl diphosphate biosynthesis via DXP pathway; isopentenyl diphosphate from 1-deoxy-D-xylulose 5-phosphate: step 2/6.</text>
</comment>
<keyword evidence="4 7" id="KW-0808">Transferase</keyword>